<evidence type="ECO:0000256" key="5">
    <source>
        <dbReference type="ARBA" id="ARBA00012093"/>
    </source>
</evidence>
<dbReference type="SUPFAM" id="SSF53686">
    <property type="entry name" value="Tryptophan synthase beta subunit-like PLP-dependent enzymes"/>
    <property type="match status" value="1"/>
</dbReference>
<evidence type="ECO:0000259" key="11">
    <source>
        <dbReference type="Pfam" id="PF00291"/>
    </source>
</evidence>
<evidence type="ECO:0000256" key="9">
    <source>
        <dbReference type="ARBA" id="ARBA00023239"/>
    </source>
</evidence>
<evidence type="ECO:0000313" key="13">
    <source>
        <dbReference type="EMBL" id="MCS5710718.1"/>
    </source>
</evidence>
<evidence type="ECO:0000256" key="10">
    <source>
        <dbReference type="ARBA" id="ARBA00049406"/>
    </source>
</evidence>
<dbReference type="Pfam" id="PF00291">
    <property type="entry name" value="PALP"/>
    <property type="match status" value="1"/>
</dbReference>
<comment type="pathway">
    <text evidence="3">Carbohydrate biosynthesis; gluconeogenesis.</text>
</comment>
<comment type="subcellular location">
    <subcellularLocation>
        <location evidence="2">Cytoplasm</location>
    </subcellularLocation>
</comment>
<evidence type="ECO:0000256" key="7">
    <source>
        <dbReference type="ARBA" id="ARBA00022490"/>
    </source>
</evidence>
<dbReference type="InterPro" id="IPR000634">
    <property type="entry name" value="Ser/Thr_deHydtase_PyrdxlP-BS"/>
</dbReference>
<dbReference type="GO" id="GO:0006094">
    <property type="term" value="P:gluconeogenesis"/>
    <property type="evidence" value="ECO:0007669"/>
    <property type="project" value="UniProtKB-KW"/>
</dbReference>
<dbReference type="EMBL" id="LKAJ01000009">
    <property type="protein sequence ID" value="KRG20693.1"/>
    <property type="molecule type" value="Genomic_DNA"/>
</dbReference>
<evidence type="ECO:0000256" key="3">
    <source>
        <dbReference type="ARBA" id="ARBA00004742"/>
    </source>
</evidence>
<evidence type="ECO:0000256" key="2">
    <source>
        <dbReference type="ARBA" id="ARBA00004496"/>
    </source>
</evidence>
<evidence type="ECO:0000256" key="8">
    <source>
        <dbReference type="ARBA" id="ARBA00022898"/>
    </source>
</evidence>
<feature type="domain" description="Tryptophan synthase beta chain-like PALP" evidence="11">
    <location>
        <begin position="8"/>
        <end position="291"/>
    </location>
</feature>
<reference evidence="13" key="3">
    <citation type="submission" date="2021-06" db="EMBL/GenBank/DDBJ databases">
        <title>Genomic Description and Analysis of Intracellular Bacteria, Candidatus Berkiella cookevillensis and Candidatus Berkiella aquae.</title>
        <authorList>
            <person name="Kidane D.T."/>
            <person name="Mehari Y.T."/>
            <person name="Rice F.C."/>
            <person name="Arivett B.A."/>
            <person name="Farone A.L."/>
            <person name="Berk S.G."/>
            <person name="Farone M.B."/>
        </authorList>
    </citation>
    <scope>NUCLEOTIDE SEQUENCE</scope>
    <source>
        <strain evidence="13">HT99</strain>
    </source>
</reference>
<dbReference type="GO" id="GO:0005737">
    <property type="term" value="C:cytoplasm"/>
    <property type="evidence" value="ECO:0007669"/>
    <property type="project" value="UniProtKB-SubCell"/>
</dbReference>
<organism evidence="12">
    <name type="scientific">Candidatus Berkiella aquae</name>
    <dbReference type="NCBI Taxonomy" id="295108"/>
    <lineage>
        <taxon>Bacteria</taxon>
        <taxon>Pseudomonadati</taxon>
        <taxon>Pseudomonadota</taxon>
        <taxon>Gammaproteobacteria</taxon>
        <taxon>Candidatus Berkiellales</taxon>
        <taxon>Candidatus Berkiellaceae</taxon>
        <taxon>Candidatus Berkiella</taxon>
    </lineage>
</organism>
<reference evidence="13" key="2">
    <citation type="journal article" date="2016" name="Genome Announc.">
        <title>Draft Genome Sequences of Two Novel Amoeba-Resistant Intranuclear Bacteria, 'Candidatus Berkiella cookevillensis' and 'Candidatus Berkiella aquae'.</title>
        <authorList>
            <person name="Mehari Y.T."/>
            <person name="Arivett B.A."/>
            <person name="Farone A.L."/>
            <person name="Gunderson J.H."/>
            <person name="Farone M.B."/>
        </authorList>
    </citation>
    <scope>NUCLEOTIDE SEQUENCE</scope>
    <source>
        <strain evidence="13">HT99</strain>
    </source>
</reference>
<evidence type="ECO:0000313" key="12">
    <source>
        <dbReference type="EMBL" id="KRG20693.1"/>
    </source>
</evidence>
<dbReference type="PANTHER" id="PTHR48078">
    <property type="entry name" value="THREONINE DEHYDRATASE, MITOCHONDRIAL-RELATED"/>
    <property type="match status" value="1"/>
</dbReference>
<dbReference type="STRING" id="295108.HT99x_02180"/>
<proteinExistence type="inferred from homology"/>
<dbReference type="GO" id="GO:0009097">
    <property type="term" value="P:isoleucine biosynthetic process"/>
    <property type="evidence" value="ECO:0007669"/>
    <property type="project" value="TreeGrafter"/>
</dbReference>
<keyword evidence="9 12" id="KW-0456">Lyase</keyword>
<keyword evidence="6" id="KW-0312">Gluconeogenesis</keyword>
<dbReference type="Gene3D" id="3.40.50.1100">
    <property type="match status" value="2"/>
</dbReference>
<dbReference type="GO" id="GO:0004794">
    <property type="term" value="F:threonine deaminase activity"/>
    <property type="evidence" value="ECO:0007669"/>
    <property type="project" value="TreeGrafter"/>
</dbReference>
<evidence type="ECO:0000256" key="1">
    <source>
        <dbReference type="ARBA" id="ARBA00001933"/>
    </source>
</evidence>
<dbReference type="Proteomes" id="UP000051497">
    <property type="component" value="Unassembled WGS sequence"/>
</dbReference>
<dbReference type="GO" id="GO:0006565">
    <property type="term" value="P:L-serine catabolic process"/>
    <property type="evidence" value="ECO:0007669"/>
    <property type="project" value="TreeGrafter"/>
</dbReference>
<dbReference type="InterPro" id="IPR001926">
    <property type="entry name" value="TrpB-like_PALP"/>
</dbReference>
<dbReference type="PANTHER" id="PTHR48078:SF2">
    <property type="entry name" value="CATABOLIC L-SERINE_THREONINE DEHYDRATASE"/>
    <property type="match status" value="1"/>
</dbReference>
<evidence type="ECO:0000256" key="4">
    <source>
        <dbReference type="ARBA" id="ARBA00010869"/>
    </source>
</evidence>
<dbReference type="GO" id="GO:0003941">
    <property type="term" value="F:L-serine ammonia-lyase activity"/>
    <property type="evidence" value="ECO:0007669"/>
    <property type="project" value="UniProtKB-EC"/>
</dbReference>
<evidence type="ECO:0000313" key="14">
    <source>
        <dbReference type="Proteomes" id="UP000051497"/>
    </source>
</evidence>
<keyword evidence="14" id="KW-1185">Reference proteome</keyword>
<dbReference type="AlphaFoldDB" id="A0A0Q9YJ80"/>
<dbReference type="GO" id="GO:0006567">
    <property type="term" value="P:L-threonine catabolic process"/>
    <property type="evidence" value="ECO:0007669"/>
    <property type="project" value="TreeGrafter"/>
</dbReference>
<dbReference type="GO" id="GO:0030170">
    <property type="term" value="F:pyridoxal phosphate binding"/>
    <property type="evidence" value="ECO:0007669"/>
    <property type="project" value="InterPro"/>
</dbReference>
<name>A0A0Q9YJ80_9GAMM</name>
<protein>
    <recommendedName>
        <fullName evidence="5">L-serine ammonia-lyase</fullName>
        <ecNumber evidence="5">4.3.1.17</ecNumber>
    </recommendedName>
</protein>
<dbReference type="FunFam" id="3.40.50.1100:FF:000040">
    <property type="entry name" value="L-serine dehydratase, putative"/>
    <property type="match status" value="1"/>
</dbReference>
<dbReference type="EC" id="4.3.1.17" evidence="5"/>
<dbReference type="InterPro" id="IPR050147">
    <property type="entry name" value="Ser/Thr_Dehydratase"/>
</dbReference>
<accession>A0A0Q9YJ80</accession>
<comment type="cofactor">
    <cofactor evidence="1">
        <name>pyridoxal 5'-phosphate</name>
        <dbReference type="ChEBI" id="CHEBI:597326"/>
    </cofactor>
</comment>
<gene>
    <name evidence="12" type="primary">psdht</name>
    <name evidence="13" type="ORF">HT99x_004700</name>
    <name evidence="12" type="ORF">HT99x_02180</name>
</gene>
<dbReference type="PATRIC" id="fig|1590043.3.peg.2226"/>
<dbReference type="RefSeq" id="WP_083482922.1">
    <property type="nucleotide sequence ID" value="NZ_LKAJ02000001.1"/>
</dbReference>
<reference evidence="12" key="1">
    <citation type="submission" date="2015-09" db="EMBL/GenBank/DDBJ databases">
        <title>Draft Genome Sequences of Two Novel Amoeba-resistant Intranuclear Bacteria, Candidatus Berkiella cookevillensis and Candidatus Berkiella aquae.</title>
        <authorList>
            <person name="Mehari Y.T."/>
            <person name="Arivett B.A."/>
            <person name="Farone A.L."/>
            <person name="Gunderson J.H."/>
            <person name="Farone M.B."/>
        </authorList>
    </citation>
    <scope>NUCLEOTIDE SEQUENCE [LARGE SCALE GENOMIC DNA]</scope>
    <source>
        <strain evidence="12">HT99</strain>
    </source>
</reference>
<evidence type="ECO:0000256" key="6">
    <source>
        <dbReference type="ARBA" id="ARBA00022432"/>
    </source>
</evidence>
<comment type="catalytic activity">
    <reaction evidence="10">
        <text>L-serine = pyruvate + NH4(+)</text>
        <dbReference type="Rhea" id="RHEA:19169"/>
        <dbReference type="ChEBI" id="CHEBI:15361"/>
        <dbReference type="ChEBI" id="CHEBI:28938"/>
        <dbReference type="ChEBI" id="CHEBI:33384"/>
        <dbReference type="EC" id="4.3.1.17"/>
    </reaction>
</comment>
<keyword evidence="7" id="KW-0963">Cytoplasm</keyword>
<dbReference type="PROSITE" id="PS00165">
    <property type="entry name" value="DEHYDRATASE_SER_THR"/>
    <property type="match status" value="1"/>
</dbReference>
<keyword evidence="8" id="KW-0663">Pyridoxal phosphate</keyword>
<comment type="similarity">
    <text evidence="4">Belongs to the serine/threonine dehydratase family.</text>
</comment>
<comment type="caution">
    <text evidence="12">The sequence shown here is derived from an EMBL/GenBank/DDBJ whole genome shotgun (WGS) entry which is preliminary data.</text>
</comment>
<sequence>MIALSVTTPLLQSHILSELAGRHIYLKCEMLQPSGSFKDRGIGALCLHYSQQHVSGFISSSGGNAGLAVAYASQVLNIPAKVIVPKTTPDIMVKKLRAEKASVIVEGDNWDEADSLAKEISENEHYAYIPPFNHPLIWQGYMPIIDEIKQQMSKPDAIIVSVGGGGLYSGLVQGLHAHGWEDVAIITAETVGAASLATAMKEKKRIRLDTINTVATTLGAKQICQQAFDLAMKHPTFAQTVTDKAAVNACLQFADHHRFLVEPACGAALSIIYEQYPIIQQFSNIAVILCGGSGVNLALLKKWQQQFSL</sequence>
<dbReference type="EMBL" id="LKAJ02000001">
    <property type="protein sequence ID" value="MCS5710718.1"/>
    <property type="molecule type" value="Genomic_DNA"/>
</dbReference>
<dbReference type="InterPro" id="IPR036052">
    <property type="entry name" value="TrpB-like_PALP_sf"/>
</dbReference>
<dbReference type="OrthoDB" id="9811476at2"/>